<dbReference type="SMART" id="SM00028">
    <property type="entry name" value="TPR"/>
    <property type="match status" value="5"/>
</dbReference>
<gene>
    <name evidence="2" type="ORF">H7849_04340</name>
</gene>
<dbReference type="SUPFAM" id="SSF48452">
    <property type="entry name" value="TPR-like"/>
    <property type="match status" value="1"/>
</dbReference>
<dbReference type="Pfam" id="PF13432">
    <property type="entry name" value="TPR_16"/>
    <property type="match status" value="1"/>
</dbReference>
<dbReference type="InterPro" id="IPR019734">
    <property type="entry name" value="TPR_rpt"/>
</dbReference>
<dbReference type="KEGG" id="adin:H7849_04340"/>
<dbReference type="RefSeq" id="WP_186744444.1">
    <property type="nucleotide sequence ID" value="NZ_CP060394.1"/>
</dbReference>
<organism evidence="2 3">
    <name type="scientific">Alloacidobacterium dinghuense</name>
    <dbReference type="NCBI Taxonomy" id="2763107"/>
    <lineage>
        <taxon>Bacteria</taxon>
        <taxon>Pseudomonadati</taxon>
        <taxon>Acidobacteriota</taxon>
        <taxon>Terriglobia</taxon>
        <taxon>Terriglobales</taxon>
        <taxon>Acidobacteriaceae</taxon>
        <taxon>Alloacidobacterium</taxon>
    </lineage>
</organism>
<keyword evidence="3" id="KW-1185">Reference proteome</keyword>
<sequence length="374" mass="41472">MLPTRLRLLAFTVIIAGSGLRPVWAGDIKITFPKHSELTPVQRLNREGVEAIRKHQYDKAEGIFYKAYLYDPADPFTLNNLGYISELQGQLDRAQKFYALATEQGSNAYIDRSNAKQLEGKPMMYALGSLKEGPMRVNRINVEAIKMLSESRNTEADLLLQQALTLDPQNTFTLNNLGVAKEALGDYEAALKYYVAASDSRSTEPVVVTLNHGWKGKPVSEMAAESARRLQKRMQSESAEARATVLTVRGVSAVNRNDWSTARRDFIQAYSLDPYSAFSLNNLGYVAERDGDLETAEFFYERAQKAGNADARVGLATQSAAEGKHIVAVSTDSDQKVDQQIDQYTQTRRQQTGPIELRHRGSNASAPSSSTPPQ</sequence>
<dbReference type="PANTHER" id="PTHR12558:SF13">
    <property type="entry name" value="CELL DIVISION CYCLE PROTEIN 27 HOMOLOG"/>
    <property type="match status" value="1"/>
</dbReference>
<proteinExistence type="predicted"/>
<dbReference type="EMBL" id="CP060394">
    <property type="protein sequence ID" value="QNI33205.1"/>
    <property type="molecule type" value="Genomic_DNA"/>
</dbReference>
<feature type="compositionally biased region" description="Polar residues" evidence="1">
    <location>
        <begin position="340"/>
        <end position="353"/>
    </location>
</feature>
<dbReference type="Pfam" id="PF13181">
    <property type="entry name" value="TPR_8"/>
    <property type="match status" value="1"/>
</dbReference>
<dbReference type="Gene3D" id="1.25.40.10">
    <property type="entry name" value="Tetratricopeptide repeat domain"/>
    <property type="match status" value="3"/>
</dbReference>
<evidence type="ECO:0000256" key="1">
    <source>
        <dbReference type="SAM" id="MobiDB-lite"/>
    </source>
</evidence>
<dbReference type="InterPro" id="IPR011990">
    <property type="entry name" value="TPR-like_helical_dom_sf"/>
</dbReference>
<feature type="compositionally biased region" description="Low complexity" evidence="1">
    <location>
        <begin position="362"/>
        <end position="374"/>
    </location>
</feature>
<dbReference type="PANTHER" id="PTHR12558">
    <property type="entry name" value="CELL DIVISION CYCLE 16,23,27"/>
    <property type="match status" value="1"/>
</dbReference>
<reference evidence="2 3" key="1">
    <citation type="submission" date="2020-08" db="EMBL/GenBank/DDBJ databases">
        <title>Edaphobacter telluris sp. nov. and Acidobacterium dinghuensis sp. nov., two acidobacteria isolated from forest soil.</title>
        <authorList>
            <person name="Fu J."/>
            <person name="Qiu L."/>
        </authorList>
    </citation>
    <scope>NUCLEOTIDE SEQUENCE [LARGE SCALE GENOMIC DNA]</scope>
    <source>
        <strain evidence="2">4Y35</strain>
    </source>
</reference>
<evidence type="ECO:0000313" key="3">
    <source>
        <dbReference type="Proteomes" id="UP000515312"/>
    </source>
</evidence>
<accession>A0A7G8BKY5</accession>
<evidence type="ECO:0000313" key="2">
    <source>
        <dbReference type="EMBL" id="QNI33205.1"/>
    </source>
</evidence>
<name>A0A7G8BKY5_9BACT</name>
<feature type="region of interest" description="Disordered" evidence="1">
    <location>
        <begin position="331"/>
        <end position="374"/>
    </location>
</feature>
<dbReference type="Proteomes" id="UP000515312">
    <property type="component" value="Chromosome"/>
</dbReference>
<protein>
    <submittedName>
        <fullName evidence="2">Tetratricopeptide repeat protein</fullName>
    </submittedName>
</protein>
<dbReference type="AlphaFoldDB" id="A0A7G8BKY5"/>